<keyword evidence="4" id="KW-1185">Reference proteome</keyword>
<reference evidence="4" key="1">
    <citation type="submission" date="2022-12" db="EMBL/GenBank/DDBJ databases">
        <authorList>
            <person name="Mo P."/>
        </authorList>
    </citation>
    <scope>NUCLEOTIDE SEQUENCE [LARGE SCALE GENOMIC DNA]</scope>
    <source>
        <strain evidence="4">HUAS 3-15</strain>
    </source>
</reference>
<proteinExistence type="predicted"/>
<name>A0ABY7QAM0_9ACTN</name>
<dbReference type="InterPro" id="IPR000415">
    <property type="entry name" value="Nitroreductase-like"/>
</dbReference>
<dbReference type="Gene3D" id="3.40.109.10">
    <property type="entry name" value="NADH Oxidase"/>
    <property type="match status" value="2"/>
</dbReference>
<dbReference type="Pfam" id="PF00881">
    <property type="entry name" value="Nitroreductase"/>
    <property type="match status" value="1"/>
</dbReference>
<evidence type="ECO:0000313" key="4">
    <source>
        <dbReference type="Proteomes" id="UP001212821"/>
    </source>
</evidence>
<accession>A0ABY7QAM0</accession>
<evidence type="ECO:0000259" key="2">
    <source>
        <dbReference type="Pfam" id="PF00881"/>
    </source>
</evidence>
<sequence>MNDQDSLVCDRAAGHPLGGLADPADGLGAERAEQTAQRLWRRMTLVAAPDGTPRPRPMAVPAELHAALALFEASAQGSATGGHSAPSAGALQPYELRVVTGGPDGPRVFSVDVARRTCYLTHEGEEVDKALCDGGLALPGPDASLVLLVVRPWLSIRKYDERGYLYAQLDTAHLGTHLLCLAAAGHRRARWLTGAATGPLNTLLGLGDDYLLPHSVLLLDGPAGHRSPEPGAWSCTDHRDTHRSPRRPEHFEYRCWQQLAEFRHEWPTASSGTPPLSLLDGTEAAAAPQPAQLARLARLAAVRRSAKDFGPGPVPADALRRALAVMSTPLPTDLPPADGFGATLVARRVDGLAPGAYRVLGAGTEDAAPRGRVTSSDDDLVRICMGQEHLRHTAAAVVFHGRREQVFRHGMAGIDHALLRAGALAHLLYLGATDADVAITTIGGFDAAAWHRLAGLTDQDEVLYVAMLGPRGAAARKIDRLQGAYAHGGR</sequence>
<feature type="region of interest" description="Disordered" evidence="1">
    <location>
        <begin position="1"/>
        <end position="26"/>
    </location>
</feature>
<organism evidence="3 4">
    <name type="scientific">Kitasatospora cathayae</name>
    <dbReference type="NCBI Taxonomy" id="3004092"/>
    <lineage>
        <taxon>Bacteria</taxon>
        <taxon>Bacillati</taxon>
        <taxon>Actinomycetota</taxon>
        <taxon>Actinomycetes</taxon>
        <taxon>Kitasatosporales</taxon>
        <taxon>Streptomycetaceae</taxon>
        <taxon>Kitasatospora</taxon>
    </lineage>
</organism>
<gene>
    <name evidence="3" type="ORF">O1G21_27200</name>
</gene>
<dbReference type="RefSeq" id="WP_270147331.1">
    <property type="nucleotide sequence ID" value="NZ_CP115450.1"/>
</dbReference>
<dbReference type="Proteomes" id="UP001212821">
    <property type="component" value="Chromosome"/>
</dbReference>
<protein>
    <submittedName>
        <fullName evidence="3">Nitroreductase family protein</fullName>
    </submittedName>
</protein>
<dbReference type="EMBL" id="CP115450">
    <property type="protein sequence ID" value="WBP89166.1"/>
    <property type="molecule type" value="Genomic_DNA"/>
</dbReference>
<evidence type="ECO:0000313" key="3">
    <source>
        <dbReference type="EMBL" id="WBP89166.1"/>
    </source>
</evidence>
<feature type="domain" description="Nitroreductase" evidence="2">
    <location>
        <begin position="302"/>
        <end position="469"/>
    </location>
</feature>
<dbReference type="SUPFAM" id="SSF55469">
    <property type="entry name" value="FMN-dependent nitroreductase-like"/>
    <property type="match status" value="2"/>
</dbReference>
<evidence type="ECO:0000256" key="1">
    <source>
        <dbReference type="SAM" id="MobiDB-lite"/>
    </source>
</evidence>
<dbReference type="InterPro" id="IPR029479">
    <property type="entry name" value="Nitroreductase"/>
</dbReference>